<reference evidence="1" key="1">
    <citation type="submission" date="2018-06" db="EMBL/GenBank/DDBJ databases">
        <authorList>
            <person name="Zhirakovskaya E."/>
        </authorList>
    </citation>
    <scope>NUCLEOTIDE SEQUENCE</scope>
</reference>
<dbReference type="PROSITE" id="PS51257">
    <property type="entry name" value="PROKAR_LIPOPROTEIN"/>
    <property type="match status" value="1"/>
</dbReference>
<sequence>MRLLKNTKWGRFALLFAGLFASVATSGCAPFAGFQTTVGGQTLPSPVYLKDDVLFIPKGEEDLIPNQRRALREYRAGREHLDNE</sequence>
<evidence type="ECO:0000313" key="1">
    <source>
        <dbReference type="EMBL" id="VAX42428.1"/>
    </source>
</evidence>
<accession>A0A3B1E0M7</accession>
<dbReference type="AlphaFoldDB" id="A0A3B1E0M7"/>
<name>A0A3B1E0M7_9ZZZZ</name>
<protein>
    <submittedName>
        <fullName evidence="1">Uncharacterized protein</fullName>
    </submittedName>
</protein>
<gene>
    <name evidence="1" type="ORF">MNBD_PLANCTO02-2587</name>
</gene>
<proteinExistence type="predicted"/>
<organism evidence="1">
    <name type="scientific">hydrothermal vent metagenome</name>
    <dbReference type="NCBI Taxonomy" id="652676"/>
    <lineage>
        <taxon>unclassified sequences</taxon>
        <taxon>metagenomes</taxon>
        <taxon>ecological metagenomes</taxon>
    </lineage>
</organism>
<dbReference type="EMBL" id="UOGL01000655">
    <property type="protein sequence ID" value="VAX42428.1"/>
    <property type="molecule type" value="Genomic_DNA"/>
</dbReference>